<dbReference type="PANTHER" id="PTHR43151:SF1">
    <property type="entry name" value="SSR2333 PROTEIN"/>
    <property type="match status" value="1"/>
</dbReference>
<dbReference type="EMBL" id="LJUJ01000001">
    <property type="protein sequence ID" value="KPK64816.1"/>
    <property type="molecule type" value="Genomic_DNA"/>
</dbReference>
<feature type="domain" description="Ferrous iron transporter FeoA-like" evidence="2">
    <location>
        <begin position="14"/>
        <end position="86"/>
    </location>
</feature>
<sequence length="86" mass="9357">MSRSKQGAEAVTELRLTDMQAGQTGKVTRVHGGHGFRRRLEALGMRPGMKVTKVSGQIMRGPIVVKIGNTQIAIGFGMAYRVFVEV</sequence>
<dbReference type="PANTHER" id="PTHR43151">
    <property type="entry name" value="FEOA FAMILY PROTEIN"/>
    <property type="match status" value="1"/>
</dbReference>
<dbReference type="Gene3D" id="2.30.30.90">
    <property type="match status" value="1"/>
</dbReference>
<dbReference type="Proteomes" id="UP000051373">
    <property type="component" value="Unassembled WGS sequence"/>
</dbReference>
<dbReference type="GO" id="GO:0046914">
    <property type="term" value="F:transition metal ion binding"/>
    <property type="evidence" value="ECO:0007669"/>
    <property type="project" value="InterPro"/>
</dbReference>
<evidence type="ECO:0000259" key="2">
    <source>
        <dbReference type="SMART" id="SM00899"/>
    </source>
</evidence>
<dbReference type="InterPro" id="IPR038157">
    <property type="entry name" value="FeoA_core_dom"/>
</dbReference>
<accession>A0A0S8FVW5</accession>
<evidence type="ECO:0000313" key="4">
    <source>
        <dbReference type="Proteomes" id="UP000051373"/>
    </source>
</evidence>
<dbReference type="InterPro" id="IPR007167">
    <property type="entry name" value="Fe-transptr_FeoA-like"/>
</dbReference>
<evidence type="ECO:0000313" key="3">
    <source>
        <dbReference type="EMBL" id="KPK64816.1"/>
    </source>
</evidence>
<evidence type="ECO:0000256" key="1">
    <source>
        <dbReference type="ARBA" id="ARBA00023004"/>
    </source>
</evidence>
<gene>
    <name evidence="3" type="ORF">AMJ83_01140</name>
</gene>
<keyword evidence="1" id="KW-0408">Iron</keyword>
<dbReference type="SMART" id="SM00899">
    <property type="entry name" value="FeoA"/>
    <property type="match status" value="1"/>
</dbReference>
<name>A0A0S8FVW5_UNCW3</name>
<proteinExistence type="predicted"/>
<dbReference type="InterPro" id="IPR053184">
    <property type="entry name" value="FeoA-like"/>
</dbReference>
<dbReference type="SUPFAM" id="SSF50037">
    <property type="entry name" value="C-terminal domain of transcriptional repressors"/>
    <property type="match status" value="1"/>
</dbReference>
<dbReference type="Pfam" id="PF04023">
    <property type="entry name" value="FeoA"/>
    <property type="match status" value="1"/>
</dbReference>
<comment type="caution">
    <text evidence="3">The sequence shown here is derived from an EMBL/GenBank/DDBJ whole genome shotgun (WGS) entry which is preliminary data.</text>
</comment>
<organism evidence="3 4">
    <name type="scientific">candidate division WOR_3 bacterium SM23_42</name>
    <dbReference type="NCBI Taxonomy" id="1703779"/>
    <lineage>
        <taxon>Bacteria</taxon>
        <taxon>Bacteria division WOR-3</taxon>
    </lineage>
</organism>
<dbReference type="AlphaFoldDB" id="A0A0S8FVW5"/>
<reference evidence="3 4" key="1">
    <citation type="journal article" date="2015" name="Microbiome">
        <title>Genomic resolution of linkages in carbon, nitrogen, and sulfur cycling among widespread estuary sediment bacteria.</title>
        <authorList>
            <person name="Baker B.J."/>
            <person name="Lazar C.S."/>
            <person name="Teske A.P."/>
            <person name="Dick G.J."/>
        </authorList>
    </citation>
    <scope>NUCLEOTIDE SEQUENCE [LARGE SCALE GENOMIC DNA]</scope>
    <source>
        <strain evidence="3">SM23_42</strain>
    </source>
</reference>
<protein>
    <submittedName>
        <fullName evidence="3">Iron transporter FeoA</fullName>
    </submittedName>
</protein>
<dbReference type="STRING" id="1703779.AMJ83_01140"/>
<dbReference type="InterPro" id="IPR008988">
    <property type="entry name" value="Transcriptional_repressor_C"/>
</dbReference>